<dbReference type="HAMAP" id="MF_00020">
    <property type="entry name" value="Acetate_kinase"/>
    <property type="match status" value="1"/>
</dbReference>
<dbReference type="PRINTS" id="PR00471">
    <property type="entry name" value="ACETATEKNASE"/>
</dbReference>
<comment type="subunit">
    <text evidence="6">Homodimer.</text>
</comment>
<dbReference type="AlphaFoldDB" id="A0A1Y1Q7T6"/>
<evidence type="ECO:0000256" key="3">
    <source>
        <dbReference type="ARBA" id="ARBA00022741"/>
    </source>
</evidence>
<dbReference type="PANTHER" id="PTHR21060">
    <property type="entry name" value="ACETATE KINASE"/>
    <property type="match status" value="1"/>
</dbReference>
<keyword evidence="6" id="KW-0479">Metal-binding</keyword>
<keyword evidence="2 6" id="KW-0808">Transferase</keyword>
<dbReference type="Proteomes" id="UP000192491">
    <property type="component" value="Unassembled WGS sequence"/>
</dbReference>
<evidence type="ECO:0000256" key="5">
    <source>
        <dbReference type="ARBA" id="ARBA00022840"/>
    </source>
</evidence>
<feature type="binding site" evidence="6">
    <location>
        <position position="362"/>
    </location>
    <ligand>
        <name>Mg(2+)</name>
        <dbReference type="ChEBI" id="CHEBI:18420"/>
    </ligand>
</feature>
<feature type="binding site" evidence="6">
    <location>
        <begin position="260"/>
        <end position="262"/>
    </location>
    <ligand>
        <name>ATP</name>
        <dbReference type="ChEBI" id="CHEBI:30616"/>
    </ligand>
</feature>
<dbReference type="GO" id="GO:0006083">
    <property type="term" value="P:acetate metabolic process"/>
    <property type="evidence" value="ECO:0007669"/>
    <property type="project" value="TreeGrafter"/>
</dbReference>
<dbReference type="PANTHER" id="PTHR21060:SF15">
    <property type="entry name" value="ACETATE KINASE-RELATED"/>
    <property type="match status" value="1"/>
</dbReference>
<dbReference type="InterPro" id="IPR004372">
    <property type="entry name" value="Ac/propionate_kinase"/>
</dbReference>
<dbReference type="CDD" id="cd24010">
    <property type="entry name" value="ASKHA_NBD_AcK_PK"/>
    <property type="match status" value="1"/>
</dbReference>
<keyword evidence="6" id="KW-0460">Magnesium</keyword>
<evidence type="ECO:0000256" key="6">
    <source>
        <dbReference type="HAMAP-Rule" id="MF_00020"/>
    </source>
</evidence>
<keyword evidence="3 6" id="KW-0547">Nucleotide-binding</keyword>
<keyword evidence="5 6" id="KW-0067">ATP-binding</keyword>
<keyword evidence="6" id="KW-0963">Cytoplasm</keyword>
<feature type="site" description="Transition state stabilizer" evidence="6">
    <location>
        <position position="219"/>
    </location>
</feature>
<sequence length="379" mass="41046">MKILVLNAGSSSIKYQVFGMEAQQVLVGGLIDRIGEAGSEMASHQDALARIIRHLQAAGITDIQAIGHRVVHGGEHFKQPALIDADVIATIRAMIPLAPLHNPANLQGIEVAQRLFPGVPQVAVFDTAFHQTMPPVAFRYALPVELYTEYRVRRYGFHGTSHHYVAQQAAAYLQRDLADLNLITLHLGNGCSAAAIAKGHSVDTSMGMTPLEGLVMGTRCGDIDPALHFYLQRETGLSPNDVETLLNKKSGLKGLCGVGDMREVQTLADTGDTDAQLAEAMFAYRVKKYVGAYIAVLGRVDAVIFTGGIGEHSARIRAQVCANLQVFGIYPDPAKNAPHGTGILEFQQEAATLKLLVIPTNEELEIARSTEQQLLLRRN</sequence>
<feature type="binding site" evidence="6">
    <location>
        <begin position="186"/>
        <end position="190"/>
    </location>
    <ligand>
        <name>ATP</name>
        <dbReference type="ChEBI" id="CHEBI:30616"/>
    </ligand>
</feature>
<gene>
    <name evidence="6" type="primary">ackA</name>
    <name evidence="8" type="ORF">BWK73_51740</name>
</gene>
<feature type="active site" description="Proton donor/acceptor" evidence="6">
    <location>
        <position position="126"/>
    </location>
</feature>
<evidence type="ECO:0000313" key="9">
    <source>
        <dbReference type="Proteomes" id="UP000192491"/>
    </source>
</evidence>
<feature type="binding site" evidence="6">
    <location>
        <begin position="308"/>
        <end position="312"/>
    </location>
    <ligand>
        <name>ATP</name>
        <dbReference type="ChEBI" id="CHEBI:30616"/>
    </ligand>
</feature>
<feature type="site" description="Transition state stabilizer" evidence="6">
    <location>
        <position position="158"/>
    </location>
</feature>
<name>A0A1Y1Q7T6_9GAMM</name>
<dbReference type="SUPFAM" id="SSF53067">
    <property type="entry name" value="Actin-like ATPase domain"/>
    <property type="match status" value="2"/>
</dbReference>
<dbReference type="PROSITE" id="PS01075">
    <property type="entry name" value="ACETATE_KINASE_1"/>
    <property type="match status" value="1"/>
</dbReference>
<feature type="binding site" evidence="6">
    <location>
        <position position="69"/>
    </location>
    <ligand>
        <name>substrate</name>
    </ligand>
</feature>
<dbReference type="Pfam" id="PF00871">
    <property type="entry name" value="Acetate_kinase"/>
    <property type="match status" value="1"/>
</dbReference>
<protein>
    <recommendedName>
        <fullName evidence="6">Acetate kinase</fullName>
        <ecNumber evidence="6">2.7.2.1</ecNumber>
    </recommendedName>
    <alternativeName>
        <fullName evidence="6">Acetokinase</fullName>
    </alternativeName>
</protein>
<feature type="binding site" evidence="6">
    <location>
        <position position="14"/>
    </location>
    <ligand>
        <name>ATP</name>
        <dbReference type="ChEBI" id="CHEBI:30616"/>
    </ligand>
</feature>
<evidence type="ECO:0000256" key="4">
    <source>
        <dbReference type="ARBA" id="ARBA00022777"/>
    </source>
</evidence>
<dbReference type="GO" id="GO:0005524">
    <property type="term" value="F:ATP binding"/>
    <property type="evidence" value="ECO:0007669"/>
    <property type="project" value="UniProtKB-KW"/>
</dbReference>
<dbReference type="GO" id="GO:0008776">
    <property type="term" value="F:acetate kinase activity"/>
    <property type="evidence" value="ECO:0007669"/>
    <property type="project" value="UniProtKB-UniRule"/>
</dbReference>
<dbReference type="GO" id="GO:0000287">
    <property type="term" value="F:magnesium ion binding"/>
    <property type="evidence" value="ECO:0007669"/>
    <property type="project" value="UniProtKB-UniRule"/>
</dbReference>
<comment type="similarity">
    <text evidence="1 6 7">Belongs to the acetokinase family.</text>
</comment>
<dbReference type="PIRSF" id="PIRSF000722">
    <property type="entry name" value="Acetate_prop_kin"/>
    <property type="match status" value="1"/>
</dbReference>
<comment type="subcellular location">
    <subcellularLocation>
        <location evidence="6">Cytoplasm</location>
    </subcellularLocation>
</comment>
<dbReference type="Gene3D" id="3.30.420.40">
    <property type="match status" value="2"/>
</dbReference>
<evidence type="ECO:0000256" key="1">
    <source>
        <dbReference type="ARBA" id="ARBA00008748"/>
    </source>
</evidence>
<accession>A0A1Y1Q7T6</accession>
<feature type="binding site" evidence="6">
    <location>
        <position position="7"/>
    </location>
    <ligand>
        <name>Mg(2+)</name>
        <dbReference type="ChEBI" id="CHEBI:18420"/>
    </ligand>
</feature>
<dbReference type="InterPro" id="IPR000890">
    <property type="entry name" value="Aliphatic_acid_kin_short-chain"/>
</dbReference>
<evidence type="ECO:0000256" key="7">
    <source>
        <dbReference type="RuleBase" id="RU003835"/>
    </source>
</evidence>
<dbReference type="NCBIfam" id="TIGR00016">
    <property type="entry name" value="ackA"/>
    <property type="match status" value="1"/>
</dbReference>
<dbReference type="PROSITE" id="PS01076">
    <property type="entry name" value="ACETATE_KINASE_2"/>
    <property type="match status" value="1"/>
</dbReference>
<evidence type="ECO:0000313" key="8">
    <source>
        <dbReference type="EMBL" id="OQW98819.1"/>
    </source>
</evidence>
<proteinExistence type="inferred from homology"/>
<dbReference type="GO" id="GO:0005737">
    <property type="term" value="C:cytoplasm"/>
    <property type="evidence" value="ECO:0007669"/>
    <property type="project" value="UniProtKB-SubCell"/>
</dbReference>
<evidence type="ECO:0000256" key="2">
    <source>
        <dbReference type="ARBA" id="ARBA00022679"/>
    </source>
</evidence>
<keyword evidence="4 6" id="KW-0418">Kinase</keyword>
<comment type="catalytic activity">
    <reaction evidence="6">
        <text>acetate + ATP = acetyl phosphate + ADP</text>
        <dbReference type="Rhea" id="RHEA:11352"/>
        <dbReference type="ChEBI" id="CHEBI:22191"/>
        <dbReference type="ChEBI" id="CHEBI:30089"/>
        <dbReference type="ChEBI" id="CHEBI:30616"/>
        <dbReference type="ChEBI" id="CHEBI:456216"/>
        <dbReference type="EC" id="2.7.2.1"/>
    </reaction>
</comment>
<organism evidence="8 9">
    <name type="scientific">Thiothrix lacustris</name>
    <dbReference type="NCBI Taxonomy" id="525917"/>
    <lineage>
        <taxon>Bacteria</taxon>
        <taxon>Pseudomonadati</taxon>
        <taxon>Pseudomonadota</taxon>
        <taxon>Gammaproteobacteria</taxon>
        <taxon>Thiotrichales</taxon>
        <taxon>Thiotrichaceae</taxon>
        <taxon>Thiothrix</taxon>
    </lineage>
</organism>
<dbReference type="UniPathway" id="UPA00340">
    <property type="reaction ID" value="UER00458"/>
</dbReference>
<dbReference type="InterPro" id="IPR043129">
    <property type="entry name" value="ATPase_NBD"/>
</dbReference>
<comment type="caution">
    <text evidence="8">The sequence shown here is derived from an EMBL/GenBank/DDBJ whole genome shotgun (WGS) entry which is preliminary data.</text>
</comment>
<dbReference type="GO" id="GO:0006085">
    <property type="term" value="P:acetyl-CoA biosynthetic process"/>
    <property type="evidence" value="ECO:0007669"/>
    <property type="project" value="UniProtKB-UniRule"/>
</dbReference>
<dbReference type="InterPro" id="IPR023865">
    <property type="entry name" value="Aliphatic_acid_kinase_CS"/>
</dbReference>
<dbReference type="EMBL" id="MTEJ01000733">
    <property type="protein sequence ID" value="OQW98819.1"/>
    <property type="molecule type" value="Genomic_DNA"/>
</dbReference>
<comment type="pathway">
    <text evidence="6">Metabolic intermediate biosynthesis; acetyl-CoA biosynthesis; acetyl-CoA from acetate: step 1/2.</text>
</comment>
<comment type="function">
    <text evidence="6">Catalyzes the formation of acetyl phosphate from acetate and ATP. Can also catalyze the reverse reaction.</text>
</comment>
<reference evidence="8 9" key="1">
    <citation type="submission" date="2017-01" db="EMBL/GenBank/DDBJ databases">
        <title>Novel large sulfur bacteria in the metagenomes of groundwater-fed chemosynthetic microbial mats in the Lake Huron basin.</title>
        <authorList>
            <person name="Sharrar A.M."/>
            <person name="Flood B.E."/>
            <person name="Bailey J.V."/>
            <person name="Jones D.S."/>
            <person name="Biddanda B."/>
            <person name="Ruberg S.A."/>
            <person name="Marcus D.N."/>
            <person name="Dick G.J."/>
        </authorList>
    </citation>
    <scope>NUCLEOTIDE SEQUENCE [LARGE SCALE GENOMIC DNA]</scope>
    <source>
        <strain evidence="8">A8</strain>
    </source>
</reference>
<dbReference type="EC" id="2.7.2.1" evidence="6"/>
<comment type="cofactor">
    <cofactor evidence="6">
        <name>Mg(2+)</name>
        <dbReference type="ChEBI" id="CHEBI:18420"/>
    </cofactor>
    <cofactor evidence="6">
        <name>Mn(2+)</name>
        <dbReference type="ChEBI" id="CHEBI:29035"/>
    </cofactor>
    <text evidence="6">Mg(2+). Can also accept Mn(2+).</text>
</comment>